<feature type="region of interest" description="Disordered" evidence="3">
    <location>
        <begin position="57"/>
        <end position="78"/>
    </location>
</feature>
<gene>
    <name evidence="5" type="ORF">BCETI_7000467</name>
</gene>
<dbReference type="EMBL" id="ACJD01000007">
    <property type="protein sequence ID" value="EEH13003.1"/>
    <property type="molecule type" value="Genomic_DNA"/>
</dbReference>
<comment type="subunit">
    <text evidence="2">DNA polymerase III contains a core (composed of alpha, epsilon and theta chains) that associates with a tau subunit. This core dimerizes to form the POLIII' complex. PolIII' associates with the gamma complex (composed of gamma, delta, delta', psi and chi chains) and with the beta chain to form the complete DNA polymerase III complex.</text>
</comment>
<accession>C0GAY5</accession>
<dbReference type="PANTHER" id="PTHR30231">
    <property type="entry name" value="DNA POLYMERASE III SUBUNIT EPSILON"/>
    <property type="match status" value="1"/>
</dbReference>
<dbReference type="Gene3D" id="3.30.420.10">
    <property type="entry name" value="Ribonuclease H-like superfamily/Ribonuclease H"/>
    <property type="match status" value="1"/>
</dbReference>
<dbReference type="PANTHER" id="PTHR30231:SF37">
    <property type="entry name" value="EXODEOXYRIBONUCLEASE 10"/>
    <property type="match status" value="1"/>
</dbReference>
<feature type="compositionally biased region" description="Basic and acidic residues" evidence="3">
    <location>
        <begin position="61"/>
        <end position="70"/>
    </location>
</feature>
<protein>
    <submittedName>
        <fullName evidence="5">DNA polymerase III subunit epsilon</fullName>
    </submittedName>
</protein>
<sequence>MPFPTQAPCLAAARQDDYLLLIRLRPWLQHRKMAFFAKSCCPLRRCYMRHQFDLFAPPSEDGEKREEQRPARGKTAKAPAIDEAEMVKRLKESGRYRILQRLDPPPIVPDADRIAFPRLGVVVDTETTGLNPAQEEIIEIGAVAFRYADDGSIGDVCATFGALQQPSKPIPAEITRITGITDEMVKGRTIPRDELDALIAEADIIIAHNAGFDRPFLERLSIAFANKPWACSVKEIDWTARGFEGTKLGYLIGQSGYFHNGHRAEDDCQALLAVLKGKSGKTTPFAELLKASQRARMRIYAENSPFEMKDHLKARGYRWSDGTDGRPKSWWTEVGEDELEAELEYLRTEIYGWRDADPLIQKLTAMDRYKERGPLRAKK</sequence>
<evidence type="ECO:0000256" key="2">
    <source>
        <dbReference type="ARBA" id="ARBA00026073"/>
    </source>
</evidence>
<comment type="function">
    <text evidence="1">DNA polymerase III is a complex, multichain enzyme responsible for most of the replicative synthesis in bacteria. The epsilon subunit contain the editing function and is a proofreading 3'-5' exonuclease.</text>
</comment>
<dbReference type="NCBIfam" id="NF006615">
    <property type="entry name" value="PRK09182.1"/>
    <property type="match status" value="1"/>
</dbReference>
<dbReference type="CDD" id="cd06127">
    <property type="entry name" value="DEDDh"/>
    <property type="match status" value="1"/>
</dbReference>
<dbReference type="InterPro" id="IPR012337">
    <property type="entry name" value="RNaseH-like_sf"/>
</dbReference>
<dbReference type="GO" id="GO:0008408">
    <property type="term" value="F:3'-5' exonuclease activity"/>
    <property type="evidence" value="ECO:0007669"/>
    <property type="project" value="TreeGrafter"/>
</dbReference>
<proteinExistence type="predicted"/>
<organism evidence="5 6">
    <name type="scientific">Brucella ceti str. Cudo</name>
    <dbReference type="NCBI Taxonomy" id="595497"/>
    <lineage>
        <taxon>Bacteria</taxon>
        <taxon>Pseudomonadati</taxon>
        <taxon>Pseudomonadota</taxon>
        <taxon>Alphaproteobacteria</taxon>
        <taxon>Hyphomicrobiales</taxon>
        <taxon>Brucellaceae</taxon>
        <taxon>Brucella/Ochrobactrum group</taxon>
        <taxon>Brucella</taxon>
    </lineage>
</organism>
<reference evidence="5 6" key="1">
    <citation type="submission" date="2009-03" db="EMBL/GenBank/DDBJ databases">
        <authorList>
            <person name="Setubal J.C."/>
            <person name="Boyle S."/>
            <person name="Crasta O.R."/>
            <person name="Gillespie J.J."/>
            <person name="Kenyon R.W."/>
            <person name="Lu J."/>
            <person name="Mane S."/>
            <person name="Nagrani S."/>
            <person name="Shallom J.M."/>
            <person name="Shallom S."/>
            <person name="Shukla M."/>
            <person name="Snyder E.E."/>
            <person name="Sobral B.W."/>
            <person name="Wattam A.R."/>
            <person name="Will R."/>
            <person name="Williams K."/>
            <person name="Yoo H."/>
            <person name="Bruce D.H."/>
            <person name="Detter C."/>
            <person name="Munk C."/>
            <person name="Brettin T.S."/>
            <person name="Ficht T."/>
        </authorList>
    </citation>
    <scope>NUCLEOTIDE SEQUENCE [LARGE SCALE GENOMIC DNA]</scope>
    <source>
        <strain evidence="5 6">Cudo</strain>
    </source>
</reference>
<evidence type="ECO:0000256" key="1">
    <source>
        <dbReference type="ARBA" id="ARBA00025483"/>
    </source>
</evidence>
<dbReference type="InterPro" id="IPR013520">
    <property type="entry name" value="Ribonucl_H"/>
</dbReference>
<dbReference type="GO" id="GO:0045004">
    <property type="term" value="P:DNA replication proofreading"/>
    <property type="evidence" value="ECO:0007669"/>
    <property type="project" value="TreeGrafter"/>
</dbReference>
<dbReference type="GO" id="GO:0005829">
    <property type="term" value="C:cytosol"/>
    <property type="evidence" value="ECO:0007669"/>
    <property type="project" value="TreeGrafter"/>
</dbReference>
<feature type="domain" description="Exonuclease" evidence="4">
    <location>
        <begin position="121"/>
        <end position="284"/>
    </location>
</feature>
<dbReference type="SMART" id="SM00479">
    <property type="entry name" value="EXOIII"/>
    <property type="match status" value="1"/>
</dbReference>
<evidence type="ECO:0000313" key="6">
    <source>
        <dbReference type="Proteomes" id="UP000003678"/>
    </source>
</evidence>
<dbReference type="GO" id="GO:0003676">
    <property type="term" value="F:nucleic acid binding"/>
    <property type="evidence" value="ECO:0007669"/>
    <property type="project" value="InterPro"/>
</dbReference>
<evidence type="ECO:0000259" key="4">
    <source>
        <dbReference type="SMART" id="SM00479"/>
    </source>
</evidence>
<evidence type="ECO:0000313" key="5">
    <source>
        <dbReference type="EMBL" id="EEH13003.1"/>
    </source>
</evidence>
<evidence type="ECO:0000256" key="3">
    <source>
        <dbReference type="SAM" id="MobiDB-lite"/>
    </source>
</evidence>
<comment type="caution">
    <text evidence="5">The sequence shown here is derived from an EMBL/GenBank/DDBJ whole genome shotgun (WGS) entry which is preliminary data.</text>
</comment>
<dbReference type="AlphaFoldDB" id="C0GAY5"/>
<dbReference type="InterPro" id="IPR036397">
    <property type="entry name" value="RNaseH_sf"/>
</dbReference>
<dbReference type="Pfam" id="PF00929">
    <property type="entry name" value="RNase_T"/>
    <property type="match status" value="1"/>
</dbReference>
<name>C0GAY5_9HYPH</name>
<dbReference type="FunFam" id="3.30.420.10:FF:000045">
    <property type="entry name" value="3'-5' exonuclease DinG"/>
    <property type="match status" value="1"/>
</dbReference>
<dbReference type="SUPFAM" id="SSF53098">
    <property type="entry name" value="Ribonuclease H-like"/>
    <property type="match status" value="1"/>
</dbReference>
<dbReference type="Proteomes" id="UP000003678">
    <property type="component" value="Unassembled WGS sequence"/>
</dbReference>